<proteinExistence type="predicted"/>
<evidence type="ECO:0000256" key="1">
    <source>
        <dbReference type="SAM" id="Phobius"/>
    </source>
</evidence>
<sequence>MVIVLLGAGLVVVAAVWGGRALGKLAVQVMGGDSASGGAPLFLSIVLAWVLAGLMGFWIPRRIRSLFQAAWLEGTRLIIRDRRVHTVDLAAARSVLLQSTAEQLAVPASAGAAGPSPAVPLLVVTSDGPQVRLRLASRDRVLLPPEQLSLLANALSVARCPGGAETIAWLRAMAAWPR</sequence>
<protein>
    <submittedName>
        <fullName evidence="2">Uncharacterized protein</fullName>
    </submittedName>
</protein>
<keyword evidence="1" id="KW-0472">Membrane</keyword>
<keyword evidence="1" id="KW-1133">Transmembrane helix</keyword>
<keyword evidence="3" id="KW-1185">Reference proteome</keyword>
<evidence type="ECO:0000313" key="2">
    <source>
        <dbReference type="EMBL" id="MBE1485074.1"/>
    </source>
</evidence>
<comment type="caution">
    <text evidence="2">The sequence shown here is derived from an EMBL/GenBank/DDBJ whole genome shotgun (WGS) entry which is preliminary data.</text>
</comment>
<dbReference type="RefSeq" id="WP_192765336.1">
    <property type="nucleotide sequence ID" value="NZ_JADBEB010000001.1"/>
</dbReference>
<dbReference type="Proteomes" id="UP000649753">
    <property type="component" value="Unassembled WGS sequence"/>
</dbReference>
<gene>
    <name evidence="2" type="ORF">H4W31_000712</name>
</gene>
<accession>A0A927M022</accession>
<keyword evidence="1" id="KW-0812">Transmembrane</keyword>
<feature type="transmembrane region" description="Helical" evidence="1">
    <location>
        <begin position="37"/>
        <end position="59"/>
    </location>
</feature>
<dbReference type="EMBL" id="JADBEB010000001">
    <property type="protein sequence ID" value="MBE1485074.1"/>
    <property type="molecule type" value="Genomic_DNA"/>
</dbReference>
<evidence type="ECO:0000313" key="3">
    <source>
        <dbReference type="Proteomes" id="UP000649753"/>
    </source>
</evidence>
<name>A0A927M022_9ACTN</name>
<organism evidence="2 3">
    <name type="scientific">Plantactinospora soyae</name>
    <dbReference type="NCBI Taxonomy" id="1544732"/>
    <lineage>
        <taxon>Bacteria</taxon>
        <taxon>Bacillati</taxon>
        <taxon>Actinomycetota</taxon>
        <taxon>Actinomycetes</taxon>
        <taxon>Micromonosporales</taxon>
        <taxon>Micromonosporaceae</taxon>
        <taxon>Plantactinospora</taxon>
    </lineage>
</organism>
<dbReference type="AlphaFoldDB" id="A0A927M022"/>
<reference evidence="2" key="1">
    <citation type="submission" date="2020-10" db="EMBL/GenBank/DDBJ databases">
        <title>Sequencing the genomes of 1000 actinobacteria strains.</title>
        <authorList>
            <person name="Klenk H.-P."/>
        </authorList>
    </citation>
    <scope>NUCLEOTIDE SEQUENCE</scope>
    <source>
        <strain evidence="2">DSM 46832</strain>
    </source>
</reference>